<evidence type="ECO:0000256" key="3">
    <source>
        <dbReference type="ARBA" id="ARBA00023163"/>
    </source>
</evidence>
<dbReference type="InterPro" id="IPR014327">
    <property type="entry name" value="RNA_pol_sigma70_bacteroid"/>
</dbReference>
<sequence length="195" mass="23019">MEAYSHYNDQNLINLWQQGDEAAFESIYRRYLMPMLSIAYNKTGDREIAKELVQESFIDLYTHKTSISSDTSIKSYLYVILKNKILGIYRKEKVRQKYFANIAGKEITHVDTTAQHIETRELEQLLKNEIENLPEKCRMVFKLSREEFLSDKEIAERMDISLNTVEQHKRKALRMLRTSLGNYAEIAILLFLLKK</sequence>
<dbReference type="NCBIfam" id="TIGR02937">
    <property type="entry name" value="sigma70-ECF"/>
    <property type="match status" value="1"/>
</dbReference>
<reference evidence="6" key="1">
    <citation type="submission" date="2021-06" db="EMBL/GenBank/DDBJ databases">
        <authorList>
            <person name="Huq M.A."/>
        </authorList>
    </citation>
    <scope>NUCLEOTIDE SEQUENCE</scope>
    <source>
        <strain evidence="6">MAH-26</strain>
    </source>
</reference>
<keyword evidence="3" id="KW-0804">Transcription</keyword>
<dbReference type="Pfam" id="PF08281">
    <property type="entry name" value="Sigma70_r4_2"/>
    <property type="match status" value="1"/>
</dbReference>
<organism evidence="6 7">
    <name type="scientific">Pinibacter aurantiacus</name>
    <dbReference type="NCBI Taxonomy" id="2851599"/>
    <lineage>
        <taxon>Bacteria</taxon>
        <taxon>Pseudomonadati</taxon>
        <taxon>Bacteroidota</taxon>
        <taxon>Chitinophagia</taxon>
        <taxon>Chitinophagales</taxon>
        <taxon>Chitinophagaceae</taxon>
        <taxon>Pinibacter</taxon>
    </lineage>
</organism>
<evidence type="ECO:0000313" key="7">
    <source>
        <dbReference type="Proteomes" id="UP000812270"/>
    </source>
</evidence>
<dbReference type="GO" id="GO:0016987">
    <property type="term" value="F:sigma factor activity"/>
    <property type="evidence" value="ECO:0007669"/>
    <property type="project" value="UniProtKB-KW"/>
</dbReference>
<accession>A0A9E2W2K0</accession>
<protein>
    <submittedName>
        <fullName evidence="6">RNA polymerase sigma-70 factor</fullName>
    </submittedName>
</protein>
<name>A0A9E2W2K0_9BACT</name>
<proteinExistence type="predicted"/>
<evidence type="ECO:0000259" key="4">
    <source>
        <dbReference type="Pfam" id="PF04542"/>
    </source>
</evidence>
<dbReference type="Proteomes" id="UP000812270">
    <property type="component" value="Unassembled WGS sequence"/>
</dbReference>
<evidence type="ECO:0000313" key="6">
    <source>
        <dbReference type="EMBL" id="MBV4355879.1"/>
    </source>
</evidence>
<dbReference type="EMBL" id="JAHSPG010000001">
    <property type="protein sequence ID" value="MBV4355879.1"/>
    <property type="molecule type" value="Genomic_DNA"/>
</dbReference>
<dbReference type="PANTHER" id="PTHR43133">
    <property type="entry name" value="RNA POLYMERASE ECF-TYPE SIGMA FACTO"/>
    <property type="match status" value="1"/>
</dbReference>
<keyword evidence="7" id="KW-1185">Reference proteome</keyword>
<feature type="domain" description="RNA polymerase sigma-70 region 2" evidence="4">
    <location>
        <begin position="27"/>
        <end position="93"/>
    </location>
</feature>
<dbReference type="CDD" id="cd06171">
    <property type="entry name" value="Sigma70_r4"/>
    <property type="match status" value="1"/>
</dbReference>
<dbReference type="InterPro" id="IPR007627">
    <property type="entry name" value="RNA_pol_sigma70_r2"/>
</dbReference>
<dbReference type="GO" id="GO:0006352">
    <property type="term" value="P:DNA-templated transcription initiation"/>
    <property type="evidence" value="ECO:0007669"/>
    <property type="project" value="InterPro"/>
</dbReference>
<gene>
    <name evidence="6" type="ORF">KTO63_01885</name>
</gene>
<dbReference type="NCBIfam" id="TIGR02985">
    <property type="entry name" value="Sig70_bacteroi1"/>
    <property type="match status" value="1"/>
</dbReference>
<comment type="caution">
    <text evidence="6">The sequence shown here is derived from an EMBL/GenBank/DDBJ whole genome shotgun (WGS) entry which is preliminary data.</text>
</comment>
<keyword evidence="2" id="KW-0731">Sigma factor</keyword>
<dbReference type="InterPro" id="IPR039425">
    <property type="entry name" value="RNA_pol_sigma-70-like"/>
</dbReference>
<dbReference type="AlphaFoldDB" id="A0A9E2W2K0"/>
<dbReference type="InterPro" id="IPR013249">
    <property type="entry name" value="RNA_pol_sigma70_r4_t2"/>
</dbReference>
<keyword evidence="1" id="KW-0805">Transcription regulation</keyword>
<evidence type="ECO:0000256" key="1">
    <source>
        <dbReference type="ARBA" id="ARBA00023015"/>
    </source>
</evidence>
<dbReference type="PANTHER" id="PTHR43133:SF46">
    <property type="entry name" value="RNA POLYMERASE SIGMA-70 FACTOR ECF SUBFAMILY"/>
    <property type="match status" value="1"/>
</dbReference>
<evidence type="ECO:0000256" key="2">
    <source>
        <dbReference type="ARBA" id="ARBA00023082"/>
    </source>
</evidence>
<feature type="domain" description="RNA polymerase sigma factor 70 region 4 type 2" evidence="5">
    <location>
        <begin position="125"/>
        <end position="176"/>
    </location>
</feature>
<dbReference type="Pfam" id="PF04542">
    <property type="entry name" value="Sigma70_r2"/>
    <property type="match status" value="1"/>
</dbReference>
<dbReference type="GO" id="GO:0003677">
    <property type="term" value="F:DNA binding"/>
    <property type="evidence" value="ECO:0007669"/>
    <property type="project" value="InterPro"/>
</dbReference>
<evidence type="ECO:0000259" key="5">
    <source>
        <dbReference type="Pfam" id="PF08281"/>
    </source>
</evidence>
<dbReference type="InterPro" id="IPR014284">
    <property type="entry name" value="RNA_pol_sigma-70_dom"/>
</dbReference>